<evidence type="ECO:0000313" key="3">
    <source>
        <dbReference type="Proteomes" id="UP000032160"/>
    </source>
</evidence>
<dbReference type="AlphaFoldDB" id="X5MGU0"/>
<protein>
    <recommendedName>
        <fullName evidence="4">Transmembrane protein</fullName>
    </recommendedName>
</protein>
<keyword evidence="1" id="KW-1133">Transmembrane helix</keyword>
<dbReference type="HOGENOM" id="CLU_3231155_0_0_5"/>
<proteinExistence type="predicted"/>
<keyword evidence="3" id="KW-1185">Reference proteome</keyword>
<evidence type="ECO:0008006" key="4">
    <source>
        <dbReference type="Google" id="ProtNLM"/>
    </source>
</evidence>
<gene>
    <name evidence="2" type="ORF">BN1012_Phect2556</name>
</gene>
<sequence>MPITSSALAYFFVVFSVSFLTHAFLALDVDDPFDLPEAEMSST</sequence>
<feature type="transmembrane region" description="Helical" evidence="1">
    <location>
        <begin position="7"/>
        <end position="27"/>
    </location>
</feature>
<dbReference type="Proteomes" id="UP000032160">
    <property type="component" value="Chromosome I"/>
</dbReference>
<organism evidence="2 3">
    <name type="scientific">Candidatus Phaeomarinibacter ectocarpi</name>
    <dbReference type="NCBI Taxonomy" id="1458461"/>
    <lineage>
        <taxon>Bacteria</taxon>
        <taxon>Pseudomonadati</taxon>
        <taxon>Pseudomonadota</taxon>
        <taxon>Alphaproteobacteria</taxon>
        <taxon>Hyphomicrobiales</taxon>
        <taxon>Parvibaculaceae</taxon>
        <taxon>Candidatus Phaeomarinibacter</taxon>
    </lineage>
</organism>
<keyword evidence="1" id="KW-0812">Transmembrane</keyword>
<reference evidence="2 3" key="1">
    <citation type="journal article" date="2014" name="Front. Genet.">
        <title>Genome and metabolic network of "Candidatus Phaeomarinobacter ectocarpi" Ec32, a new candidate genus of Alphaproteobacteria frequently associated with brown algae.</title>
        <authorList>
            <person name="Dittami S.M."/>
            <person name="Barbeyron T."/>
            <person name="Boyen C."/>
            <person name="Cambefort J."/>
            <person name="Collet G."/>
            <person name="Delage L."/>
            <person name="Gobet A."/>
            <person name="Groisillier A."/>
            <person name="Leblanc C."/>
            <person name="Michel G."/>
            <person name="Scornet D."/>
            <person name="Siegel A."/>
            <person name="Tapia J.E."/>
            <person name="Tonon T."/>
        </authorList>
    </citation>
    <scope>NUCLEOTIDE SEQUENCE [LARGE SCALE GENOMIC DNA]</scope>
    <source>
        <strain evidence="2 3">Ec32</strain>
    </source>
</reference>
<keyword evidence="1" id="KW-0472">Membrane</keyword>
<accession>X5MGU0</accession>
<evidence type="ECO:0000256" key="1">
    <source>
        <dbReference type="SAM" id="Phobius"/>
    </source>
</evidence>
<dbReference type="EMBL" id="HG966617">
    <property type="protein sequence ID" value="CDO60769.1"/>
    <property type="molecule type" value="Genomic_DNA"/>
</dbReference>
<evidence type="ECO:0000313" key="2">
    <source>
        <dbReference type="EMBL" id="CDO60769.1"/>
    </source>
</evidence>
<name>X5MGU0_9HYPH</name>
<dbReference type="KEGG" id="pect:BN1012_Phect2556"/>